<keyword evidence="2" id="KW-1185">Reference proteome</keyword>
<organism evidence="1 2">
    <name type="scientific">Parasponia andersonii</name>
    <name type="common">Sponia andersonii</name>
    <dbReference type="NCBI Taxonomy" id="3476"/>
    <lineage>
        <taxon>Eukaryota</taxon>
        <taxon>Viridiplantae</taxon>
        <taxon>Streptophyta</taxon>
        <taxon>Embryophyta</taxon>
        <taxon>Tracheophyta</taxon>
        <taxon>Spermatophyta</taxon>
        <taxon>Magnoliopsida</taxon>
        <taxon>eudicotyledons</taxon>
        <taxon>Gunneridae</taxon>
        <taxon>Pentapetalae</taxon>
        <taxon>rosids</taxon>
        <taxon>fabids</taxon>
        <taxon>Rosales</taxon>
        <taxon>Cannabaceae</taxon>
        <taxon>Parasponia</taxon>
    </lineage>
</organism>
<proteinExistence type="predicted"/>
<name>A0A2P5ACZ9_PARAD</name>
<evidence type="ECO:0000313" key="1">
    <source>
        <dbReference type="EMBL" id="PON34420.1"/>
    </source>
</evidence>
<sequence length="68" mass="7377">MAIGAVVSASIDFLLGKMTSSDMKQVRNLAVKKWLDDLQGAIGDAKDLSTKSNIMLSNSRWNPSQDHA</sequence>
<reference evidence="2" key="1">
    <citation type="submission" date="2016-06" db="EMBL/GenBank/DDBJ databases">
        <title>Parallel loss of symbiosis genes in relatives of nitrogen-fixing non-legume Parasponia.</title>
        <authorList>
            <person name="Van Velzen R."/>
            <person name="Holmer R."/>
            <person name="Bu F."/>
            <person name="Rutten L."/>
            <person name="Van Zeijl A."/>
            <person name="Liu W."/>
            <person name="Santuari L."/>
            <person name="Cao Q."/>
            <person name="Sharma T."/>
            <person name="Shen D."/>
            <person name="Roswanjaya Y."/>
            <person name="Wardhani T."/>
            <person name="Kalhor M.S."/>
            <person name="Jansen J."/>
            <person name="Van den Hoogen J."/>
            <person name="Gungor B."/>
            <person name="Hartog M."/>
            <person name="Hontelez J."/>
            <person name="Verver J."/>
            <person name="Yang W.-C."/>
            <person name="Schijlen E."/>
            <person name="Repin R."/>
            <person name="Schilthuizen M."/>
            <person name="Schranz E."/>
            <person name="Heidstra R."/>
            <person name="Miyata K."/>
            <person name="Fedorova E."/>
            <person name="Kohlen W."/>
            <person name="Bisseling T."/>
            <person name="Smit S."/>
            <person name="Geurts R."/>
        </authorList>
    </citation>
    <scope>NUCLEOTIDE SEQUENCE [LARGE SCALE GENOMIC DNA]</scope>
    <source>
        <strain evidence="2">cv. WU1-14</strain>
    </source>
</reference>
<protein>
    <recommendedName>
        <fullName evidence="3">Rx N-terminal domain-containing protein</fullName>
    </recommendedName>
</protein>
<evidence type="ECO:0008006" key="3">
    <source>
        <dbReference type="Google" id="ProtNLM"/>
    </source>
</evidence>
<dbReference type="EMBL" id="JXTB01000660">
    <property type="protein sequence ID" value="PON34420.1"/>
    <property type="molecule type" value="Genomic_DNA"/>
</dbReference>
<evidence type="ECO:0000313" key="2">
    <source>
        <dbReference type="Proteomes" id="UP000237105"/>
    </source>
</evidence>
<dbReference type="Proteomes" id="UP000237105">
    <property type="component" value="Unassembled WGS sequence"/>
</dbReference>
<dbReference type="AlphaFoldDB" id="A0A2P5ACZ9"/>
<accession>A0A2P5ACZ9</accession>
<gene>
    <name evidence="1" type="ORF">PanWU01x14_344500</name>
</gene>
<comment type="caution">
    <text evidence="1">The sequence shown here is derived from an EMBL/GenBank/DDBJ whole genome shotgun (WGS) entry which is preliminary data.</text>
</comment>